<dbReference type="PRINTS" id="PR01041">
    <property type="entry name" value="TRNASYNTHMET"/>
</dbReference>
<dbReference type="InterPro" id="IPR014758">
    <property type="entry name" value="Met-tRNA_synth"/>
</dbReference>
<dbReference type="InterPro" id="IPR041872">
    <property type="entry name" value="Anticodon_Met"/>
</dbReference>
<evidence type="ECO:0000259" key="11">
    <source>
        <dbReference type="Pfam" id="PF09334"/>
    </source>
</evidence>
<keyword evidence="4 9" id="KW-0436">Ligase</keyword>
<evidence type="ECO:0000313" key="13">
    <source>
        <dbReference type="EMBL" id="QYO78528.1"/>
    </source>
</evidence>
<protein>
    <recommendedName>
        <fullName evidence="9">Methionine--tRNA ligase</fullName>
        <ecNumber evidence="9">6.1.1.10</ecNumber>
    </recommendedName>
    <alternativeName>
        <fullName evidence="9">Methionyl-tRNA synthetase</fullName>
        <shortName evidence="9">MetRS</shortName>
    </alternativeName>
</protein>
<feature type="short sequence motif" description="'KMSKS' region" evidence="9">
    <location>
        <begin position="345"/>
        <end position="349"/>
    </location>
</feature>
<evidence type="ECO:0000256" key="2">
    <source>
        <dbReference type="ARBA" id="ARBA00004496"/>
    </source>
</evidence>
<reference evidence="13 14" key="1">
    <citation type="submission" date="2021-08" db="EMBL/GenBank/DDBJ databases">
        <title>Devosia salina sp. nov., isolated from the South China Sea sediment.</title>
        <authorList>
            <person name="Zhou Z."/>
        </authorList>
    </citation>
    <scope>NUCLEOTIDE SEQUENCE [LARGE SCALE GENOMIC DNA]</scope>
    <source>
        <strain evidence="13 14">SCS-3</strain>
    </source>
</reference>
<dbReference type="EC" id="6.1.1.10" evidence="9"/>
<keyword evidence="5 9" id="KW-0547">Nucleotide-binding</keyword>
<comment type="caution">
    <text evidence="9">Lacks conserved residue(s) required for the propagation of feature annotation.</text>
</comment>
<evidence type="ECO:0000256" key="8">
    <source>
        <dbReference type="ARBA" id="ARBA00023146"/>
    </source>
</evidence>
<name>A0ABX8WJK7_9HYPH</name>
<dbReference type="Gene3D" id="2.170.220.10">
    <property type="match status" value="1"/>
</dbReference>
<feature type="short sequence motif" description="'HIGH' region" evidence="9">
    <location>
        <begin position="56"/>
        <end position="66"/>
    </location>
</feature>
<dbReference type="CDD" id="cd00814">
    <property type="entry name" value="MetRS_core"/>
    <property type="match status" value="1"/>
</dbReference>
<proteinExistence type="inferred from homology"/>
<evidence type="ECO:0000256" key="1">
    <source>
        <dbReference type="ARBA" id="ARBA00003314"/>
    </source>
</evidence>
<dbReference type="PANTHER" id="PTHR43326">
    <property type="entry name" value="METHIONYL-TRNA SYNTHETASE"/>
    <property type="match status" value="1"/>
</dbReference>
<feature type="region of interest" description="Disordered" evidence="10">
    <location>
        <begin position="1"/>
        <end position="43"/>
    </location>
</feature>
<dbReference type="InterPro" id="IPR014729">
    <property type="entry name" value="Rossmann-like_a/b/a_fold"/>
</dbReference>
<dbReference type="Gene3D" id="1.10.730.10">
    <property type="entry name" value="Isoleucyl-tRNA Synthetase, Domain 1"/>
    <property type="match status" value="1"/>
</dbReference>
<dbReference type="Pfam" id="PF09334">
    <property type="entry name" value="tRNA-synt_1g"/>
    <property type="match status" value="1"/>
</dbReference>
<keyword evidence="8 9" id="KW-0030">Aminoacyl-tRNA synthetase</keyword>
<evidence type="ECO:0000256" key="3">
    <source>
        <dbReference type="ARBA" id="ARBA00022490"/>
    </source>
</evidence>
<organism evidence="13 14">
    <name type="scientific">Devosia salina</name>
    <dbReference type="NCBI Taxonomy" id="2860336"/>
    <lineage>
        <taxon>Bacteria</taxon>
        <taxon>Pseudomonadati</taxon>
        <taxon>Pseudomonadota</taxon>
        <taxon>Alphaproteobacteria</taxon>
        <taxon>Hyphomicrobiales</taxon>
        <taxon>Devosiaceae</taxon>
        <taxon>Devosia</taxon>
    </lineage>
</organism>
<dbReference type="InterPro" id="IPR023457">
    <property type="entry name" value="Met-tRNA_synth_2"/>
</dbReference>
<keyword evidence="7 9" id="KW-0648">Protein biosynthesis</keyword>
<evidence type="ECO:0000313" key="14">
    <source>
        <dbReference type="Proteomes" id="UP000825799"/>
    </source>
</evidence>
<evidence type="ECO:0000256" key="10">
    <source>
        <dbReference type="SAM" id="MobiDB-lite"/>
    </source>
</evidence>
<dbReference type="InterPro" id="IPR009080">
    <property type="entry name" value="tRNAsynth_Ia_anticodon-bd"/>
</dbReference>
<dbReference type="NCBIfam" id="NF008900">
    <property type="entry name" value="PRK12267.1"/>
    <property type="match status" value="1"/>
</dbReference>
<keyword evidence="14" id="KW-1185">Reference proteome</keyword>
<accession>A0ABX8WJK7</accession>
<feature type="domain" description="Methionyl-tRNA synthetase anticodon-binding" evidence="12">
    <location>
        <begin position="420"/>
        <end position="555"/>
    </location>
</feature>
<evidence type="ECO:0000259" key="12">
    <source>
        <dbReference type="Pfam" id="PF19303"/>
    </source>
</evidence>
<evidence type="ECO:0000256" key="6">
    <source>
        <dbReference type="ARBA" id="ARBA00022840"/>
    </source>
</evidence>
<dbReference type="InterPro" id="IPR001412">
    <property type="entry name" value="aa-tRNA-synth_I_CS"/>
</dbReference>
<comment type="similarity">
    <text evidence="9">Belongs to the class-I aminoacyl-tRNA synthetase family. MetG type 2B subfamily.</text>
</comment>
<evidence type="ECO:0000256" key="4">
    <source>
        <dbReference type="ARBA" id="ARBA00022598"/>
    </source>
</evidence>
<dbReference type="NCBIfam" id="TIGR00398">
    <property type="entry name" value="metG"/>
    <property type="match status" value="1"/>
</dbReference>
<dbReference type="PANTHER" id="PTHR43326:SF1">
    <property type="entry name" value="METHIONINE--TRNA LIGASE, MITOCHONDRIAL"/>
    <property type="match status" value="1"/>
</dbReference>
<dbReference type="CDD" id="cd07957">
    <property type="entry name" value="Anticodon_Ia_Met"/>
    <property type="match status" value="1"/>
</dbReference>
<dbReference type="GO" id="GO:0004825">
    <property type="term" value="F:methionine-tRNA ligase activity"/>
    <property type="evidence" value="ECO:0007669"/>
    <property type="project" value="UniProtKB-EC"/>
</dbReference>
<feature type="domain" description="Methionyl/Leucyl tRNA synthetase" evidence="11">
    <location>
        <begin position="49"/>
        <end position="408"/>
    </location>
</feature>
<comment type="subcellular location">
    <subcellularLocation>
        <location evidence="2 9">Cytoplasm</location>
    </subcellularLocation>
</comment>
<sequence>MGEGRRTSGRSRQRQPRHETDAGGDFRRHKEALRPHRQSRRASMTAKPFYVTTAISYPNGAPHIGHAYEMIATDAIARWKRLEGRDVYFLTGTDEHGIKMVQTAAKEGIPVRELADRNAGEFKRLAADLNLSNDDFIRTTEQRHYESVQAIWKKMAASHNGDIFQSTYKGWYSVRDEAYFDEDELTEKDGKKYAPSGAEVEWVEEPTFFFRLSAYQQKLLDLYEANPDFIAPKERRNEIISFVKSGLQDLSVSRTTFDWGVPVPDAPGHVMYVWVDALTNYITGVGYPDEQSELFRKFWPADLHVIGKDIIRFHTVYWPAFLMSAGLPVQHRVFAHGFLTVDGQKMSKSLGNVIDPFELVETFGADAVRYFFLREVSFGNDGDYSHEKLVNRVNADLANNLGNLAQRSLSMINKNCEAKVPEPGPLADADNAIIAEVSEAIAAAQKAMDQQLIHEATGAIIGALSSANNYFAGQEPWALKKTDPARMATVLYVTADTVRRLAIPMLAFVPASAARLLDQLVVPQDERTLAAAQLANALVPGTELPAPQGVFARLEKPAE</sequence>
<comment type="subunit">
    <text evidence="9">Monomer.</text>
</comment>
<keyword evidence="6 9" id="KW-0067">ATP-binding</keyword>
<comment type="function">
    <text evidence="1 9">Is required not only for elongation of protein synthesis but also for the initiation of all mRNA translation through initiator tRNA(fMet) aminoacylation.</text>
</comment>
<evidence type="ECO:0000256" key="7">
    <source>
        <dbReference type="ARBA" id="ARBA00022917"/>
    </source>
</evidence>
<dbReference type="SUPFAM" id="SSF47323">
    <property type="entry name" value="Anticodon-binding domain of a subclass of class I aminoacyl-tRNA synthetases"/>
    <property type="match status" value="1"/>
</dbReference>
<dbReference type="PROSITE" id="PS00178">
    <property type="entry name" value="AA_TRNA_LIGASE_I"/>
    <property type="match status" value="1"/>
</dbReference>
<dbReference type="SUPFAM" id="SSF52374">
    <property type="entry name" value="Nucleotidylyl transferase"/>
    <property type="match status" value="1"/>
</dbReference>
<gene>
    <name evidence="9 13" type="primary">metG</name>
    <name evidence="13" type="ORF">K1X15_08300</name>
</gene>
<dbReference type="HAMAP" id="MF_01228">
    <property type="entry name" value="Met_tRNA_synth_type2"/>
    <property type="match status" value="1"/>
</dbReference>
<comment type="catalytic activity">
    <reaction evidence="9">
        <text>tRNA(Met) + L-methionine + ATP = L-methionyl-tRNA(Met) + AMP + diphosphate</text>
        <dbReference type="Rhea" id="RHEA:13481"/>
        <dbReference type="Rhea" id="RHEA-COMP:9667"/>
        <dbReference type="Rhea" id="RHEA-COMP:9698"/>
        <dbReference type="ChEBI" id="CHEBI:30616"/>
        <dbReference type="ChEBI" id="CHEBI:33019"/>
        <dbReference type="ChEBI" id="CHEBI:57844"/>
        <dbReference type="ChEBI" id="CHEBI:78442"/>
        <dbReference type="ChEBI" id="CHEBI:78530"/>
        <dbReference type="ChEBI" id="CHEBI:456215"/>
        <dbReference type="EC" id="6.1.1.10"/>
    </reaction>
</comment>
<dbReference type="EMBL" id="CP080590">
    <property type="protein sequence ID" value="QYO78528.1"/>
    <property type="molecule type" value="Genomic_DNA"/>
</dbReference>
<evidence type="ECO:0000256" key="5">
    <source>
        <dbReference type="ARBA" id="ARBA00022741"/>
    </source>
</evidence>
<dbReference type="Gene3D" id="3.40.50.620">
    <property type="entry name" value="HUPs"/>
    <property type="match status" value="1"/>
</dbReference>
<dbReference type="Proteomes" id="UP000825799">
    <property type="component" value="Chromosome"/>
</dbReference>
<dbReference type="Pfam" id="PF19303">
    <property type="entry name" value="Anticodon_3"/>
    <property type="match status" value="1"/>
</dbReference>
<evidence type="ECO:0000256" key="9">
    <source>
        <dbReference type="HAMAP-Rule" id="MF_01228"/>
    </source>
</evidence>
<feature type="compositionally biased region" description="Basic and acidic residues" evidence="10">
    <location>
        <begin position="16"/>
        <end position="34"/>
    </location>
</feature>
<dbReference type="InterPro" id="IPR033911">
    <property type="entry name" value="MetRS_core"/>
</dbReference>
<keyword evidence="3 9" id="KW-0963">Cytoplasm</keyword>
<dbReference type="InterPro" id="IPR015413">
    <property type="entry name" value="Methionyl/Leucyl_tRNA_Synth"/>
</dbReference>